<dbReference type="EMBL" id="JAMSHJ010000001">
    <property type="protein sequence ID" value="KAI5440982.1"/>
    <property type="molecule type" value="Genomic_DNA"/>
</dbReference>
<organism evidence="1 2">
    <name type="scientific">Pisum sativum</name>
    <name type="common">Garden pea</name>
    <name type="synonym">Lathyrus oleraceus</name>
    <dbReference type="NCBI Taxonomy" id="3888"/>
    <lineage>
        <taxon>Eukaryota</taxon>
        <taxon>Viridiplantae</taxon>
        <taxon>Streptophyta</taxon>
        <taxon>Embryophyta</taxon>
        <taxon>Tracheophyta</taxon>
        <taxon>Spermatophyta</taxon>
        <taxon>Magnoliopsida</taxon>
        <taxon>eudicotyledons</taxon>
        <taxon>Gunneridae</taxon>
        <taxon>Pentapetalae</taxon>
        <taxon>rosids</taxon>
        <taxon>fabids</taxon>
        <taxon>Fabales</taxon>
        <taxon>Fabaceae</taxon>
        <taxon>Papilionoideae</taxon>
        <taxon>50 kb inversion clade</taxon>
        <taxon>NPAAA clade</taxon>
        <taxon>Hologalegina</taxon>
        <taxon>IRL clade</taxon>
        <taxon>Fabeae</taxon>
        <taxon>Lathyrus</taxon>
    </lineage>
</organism>
<sequence>MAVLDDNLLGAGQIKAGIEVAQSSFDIIINQRKYTLDILSETSMPDYRSIDTPMDSKVKLLPGQGESLKDPRRYQQLMGRLNYLTVTRPNTTFAVSIVGQFLNAPCDSHWDVVI</sequence>
<gene>
    <name evidence="1" type="ORF">KIW84_010445</name>
</gene>
<dbReference type="AlphaFoldDB" id="A0A9D4YL88"/>
<dbReference type="Gramene" id="Psat01G0044500-T1">
    <property type="protein sequence ID" value="KAI5440982.1"/>
    <property type="gene ID" value="KIW84_010445"/>
</dbReference>
<dbReference type="PANTHER" id="PTHR11439:SF484">
    <property type="entry name" value="REVERSE TRANSCRIPTASE TY1_COPIA-TYPE DOMAIN-CONTAINING PROTEIN"/>
    <property type="match status" value="1"/>
</dbReference>
<reference evidence="1 2" key="1">
    <citation type="journal article" date="2022" name="Nat. Genet.">
        <title>Improved pea reference genome and pan-genome highlight genomic features and evolutionary characteristics.</title>
        <authorList>
            <person name="Yang T."/>
            <person name="Liu R."/>
            <person name="Luo Y."/>
            <person name="Hu S."/>
            <person name="Wang D."/>
            <person name="Wang C."/>
            <person name="Pandey M.K."/>
            <person name="Ge S."/>
            <person name="Xu Q."/>
            <person name="Li N."/>
            <person name="Li G."/>
            <person name="Huang Y."/>
            <person name="Saxena R.K."/>
            <person name="Ji Y."/>
            <person name="Li M."/>
            <person name="Yan X."/>
            <person name="He Y."/>
            <person name="Liu Y."/>
            <person name="Wang X."/>
            <person name="Xiang C."/>
            <person name="Varshney R.K."/>
            <person name="Ding H."/>
            <person name="Gao S."/>
            <person name="Zong X."/>
        </authorList>
    </citation>
    <scope>NUCLEOTIDE SEQUENCE [LARGE SCALE GENOMIC DNA]</scope>
    <source>
        <strain evidence="1 2">cv. Zhongwan 6</strain>
    </source>
</reference>
<protein>
    <submittedName>
        <fullName evidence="1">Uncharacterized protein</fullName>
    </submittedName>
</protein>
<proteinExistence type="predicted"/>
<name>A0A9D4YL88_PEA</name>
<comment type="caution">
    <text evidence="1">The sequence shown here is derived from an EMBL/GenBank/DDBJ whole genome shotgun (WGS) entry which is preliminary data.</text>
</comment>
<evidence type="ECO:0000313" key="2">
    <source>
        <dbReference type="Proteomes" id="UP001058974"/>
    </source>
</evidence>
<accession>A0A9D4YL88</accession>
<dbReference type="PANTHER" id="PTHR11439">
    <property type="entry name" value="GAG-POL-RELATED RETROTRANSPOSON"/>
    <property type="match status" value="1"/>
</dbReference>
<dbReference type="Proteomes" id="UP001058974">
    <property type="component" value="Chromosome 1"/>
</dbReference>
<evidence type="ECO:0000313" key="1">
    <source>
        <dbReference type="EMBL" id="KAI5440982.1"/>
    </source>
</evidence>
<keyword evidence="2" id="KW-1185">Reference proteome</keyword>